<gene>
    <name evidence="2" type="ORF">SPARVUS_LOCUS14958433</name>
</gene>
<sequence length="47" mass="5160">MASRPLLESAQHRDPVPTVSSDRCTGPLCEVPIIDRPISDHMQSSTQ</sequence>
<organism evidence="2 3">
    <name type="scientific">Staurois parvus</name>
    <dbReference type="NCBI Taxonomy" id="386267"/>
    <lineage>
        <taxon>Eukaryota</taxon>
        <taxon>Metazoa</taxon>
        <taxon>Chordata</taxon>
        <taxon>Craniata</taxon>
        <taxon>Vertebrata</taxon>
        <taxon>Euteleostomi</taxon>
        <taxon>Amphibia</taxon>
        <taxon>Batrachia</taxon>
        <taxon>Anura</taxon>
        <taxon>Neobatrachia</taxon>
        <taxon>Ranoidea</taxon>
        <taxon>Ranidae</taxon>
        <taxon>Staurois</taxon>
    </lineage>
</organism>
<keyword evidence="3" id="KW-1185">Reference proteome</keyword>
<evidence type="ECO:0000313" key="3">
    <source>
        <dbReference type="Proteomes" id="UP001162483"/>
    </source>
</evidence>
<dbReference type="EMBL" id="CATNWA010019553">
    <property type="protein sequence ID" value="CAI9613843.1"/>
    <property type="molecule type" value="Genomic_DNA"/>
</dbReference>
<accession>A0ABN9GWK6</accession>
<evidence type="ECO:0000313" key="2">
    <source>
        <dbReference type="EMBL" id="CAI9613843.1"/>
    </source>
</evidence>
<protein>
    <submittedName>
        <fullName evidence="2">Uncharacterized protein</fullName>
    </submittedName>
</protein>
<dbReference type="Proteomes" id="UP001162483">
    <property type="component" value="Unassembled WGS sequence"/>
</dbReference>
<proteinExistence type="predicted"/>
<name>A0ABN9GWK6_9NEOB</name>
<feature type="region of interest" description="Disordered" evidence="1">
    <location>
        <begin position="1"/>
        <end position="26"/>
    </location>
</feature>
<evidence type="ECO:0000256" key="1">
    <source>
        <dbReference type="SAM" id="MobiDB-lite"/>
    </source>
</evidence>
<reference evidence="2" key="1">
    <citation type="submission" date="2023-05" db="EMBL/GenBank/DDBJ databases">
        <authorList>
            <person name="Stuckert A."/>
        </authorList>
    </citation>
    <scope>NUCLEOTIDE SEQUENCE</scope>
</reference>
<comment type="caution">
    <text evidence="2">The sequence shown here is derived from an EMBL/GenBank/DDBJ whole genome shotgun (WGS) entry which is preliminary data.</text>
</comment>